<feature type="transmembrane region" description="Helical" evidence="2">
    <location>
        <begin position="237"/>
        <end position="256"/>
    </location>
</feature>
<reference evidence="3" key="1">
    <citation type="journal article" date="2016" name="Int. J. Syst. Evol. Microbiol.">
        <title>Pseudoxanthomonas helianthi sp. nov., isolated from roots of Jerusalem artichoke (Helianthus tuberosus).</title>
        <authorList>
            <person name="Kittiwongwattana C."/>
            <person name="Thawai C."/>
        </authorList>
    </citation>
    <scope>NUCLEOTIDE SEQUENCE</scope>
    <source>
        <strain evidence="3">110414</strain>
    </source>
</reference>
<dbReference type="Proteomes" id="UP000673447">
    <property type="component" value="Unassembled WGS sequence"/>
</dbReference>
<feature type="transmembrane region" description="Helical" evidence="2">
    <location>
        <begin position="111"/>
        <end position="132"/>
    </location>
</feature>
<evidence type="ECO:0000313" key="4">
    <source>
        <dbReference type="Proteomes" id="UP000673447"/>
    </source>
</evidence>
<evidence type="ECO:0000313" key="3">
    <source>
        <dbReference type="EMBL" id="MBP3983807.1"/>
    </source>
</evidence>
<dbReference type="InterPro" id="IPR002798">
    <property type="entry name" value="SpoIIM-like"/>
</dbReference>
<feature type="transmembrane region" description="Helical" evidence="2">
    <location>
        <begin position="276"/>
        <end position="297"/>
    </location>
</feature>
<keyword evidence="4" id="KW-1185">Reference proteome</keyword>
<evidence type="ECO:0000256" key="1">
    <source>
        <dbReference type="SAM" id="MobiDB-lite"/>
    </source>
</evidence>
<evidence type="ECO:0000256" key="2">
    <source>
        <dbReference type="SAM" id="Phobius"/>
    </source>
</evidence>
<keyword evidence="2" id="KW-1133">Transmembrane helix</keyword>
<name>A0A941ATL2_9GAMM</name>
<gene>
    <name evidence="3" type="ORF">J5837_05140</name>
</gene>
<sequence length="372" mass="41130">MKQEQFVARHQAEWQAFEQWLQTRGDARIARGERNSGELGDEQIPQRYRRLCQQLALARRRGYSPVVTARLQELMQRGHNLLYRTPPPRWRRALEFVLAEFPRLVRSEPGCMWAALALFALPLVGFFVLLQFQPELIHGLMDPVQVAQMEQMYDPESPSHKLGRDSQSDWYMFGVYIMNNISIGLRTFASGLVFGIGAILVLIFNGVSIGAVFGHLQQIGYGDPLWRFVCGHAPFELTAIVIAGGAGMRLGLGLIAPGRLTRGESLRVAGVKGAKLCLGVAMMLLVAAFIEAFWSSIGSIPAVVKYSVSAVLWTLVLAWLFFGGRGHDVLARHGRAVMPSARPGMAGQDDPQAGMSRHGRLQESLTGHADAP</sequence>
<feature type="transmembrane region" description="Helical" evidence="2">
    <location>
        <begin position="303"/>
        <end position="322"/>
    </location>
</feature>
<dbReference type="PANTHER" id="PTHR35337">
    <property type="entry name" value="SLR1478 PROTEIN"/>
    <property type="match status" value="1"/>
</dbReference>
<dbReference type="Pfam" id="PF01944">
    <property type="entry name" value="SpoIIM"/>
    <property type="match status" value="1"/>
</dbReference>
<dbReference type="AlphaFoldDB" id="A0A941ATL2"/>
<feature type="transmembrane region" description="Helical" evidence="2">
    <location>
        <begin position="196"/>
        <end position="217"/>
    </location>
</feature>
<feature type="region of interest" description="Disordered" evidence="1">
    <location>
        <begin position="340"/>
        <end position="372"/>
    </location>
</feature>
<accession>A0A941ATL2</accession>
<dbReference type="RefSeq" id="WP_210535630.1">
    <property type="nucleotide sequence ID" value="NZ_JAGKTC010000001.1"/>
</dbReference>
<keyword evidence="2" id="KW-0472">Membrane</keyword>
<proteinExistence type="predicted"/>
<feature type="transmembrane region" description="Helical" evidence="2">
    <location>
        <begin position="170"/>
        <end position="189"/>
    </location>
</feature>
<dbReference type="PANTHER" id="PTHR35337:SF1">
    <property type="entry name" value="SLR1478 PROTEIN"/>
    <property type="match status" value="1"/>
</dbReference>
<keyword evidence="2" id="KW-0812">Transmembrane</keyword>
<reference evidence="3" key="2">
    <citation type="submission" date="2021-03" db="EMBL/GenBank/DDBJ databases">
        <authorList>
            <person name="Cao W."/>
        </authorList>
    </citation>
    <scope>NUCLEOTIDE SEQUENCE</scope>
    <source>
        <strain evidence="3">110414</strain>
    </source>
</reference>
<protein>
    <submittedName>
        <fullName evidence="3">Stage II sporulation protein M</fullName>
    </submittedName>
</protein>
<comment type="caution">
    <text evidence="3">The sequence shown here is derived from an EMBL/GenBank/DDBJ whole genome shotgun (WGS) entry which is preliminary data.</text>
</comment>
<dbReference type="EMBL" id="JAGKTC010000001">
    <property type="protein sequence ID" value="MBP3983807.1"/>
    <property type="molecule type" value="Genomic_DNA"/>
</dbReference>
<organism evidence="3 4">
    <name type="scientific">Pseudoxanthomonas helianthi</name>
    <dbReference type="NCBI Taxonomy" id="1453541"/>
    <lineage>
        <taxon>Bacteria</taxon>
        <taxon>Pseudomonadati</taxon>
        <taxon>Pseudomonadota</taxon>
        <taxon>Gammaproteobacteria</taxon>
        <taxon>Lysobacterales</taxon>
        <taxon>Lysobacteraceae</taxon>
        <taxon>Pseudoxanthomonas</taxon>
    </lineage>
</organism>